<keyword evidence="3" id="KW-1185">Reference proteome</keyword>
<dbReference type="EMBL" id="KZ084093">
    <property type="protein sequence ID" value="OSD05490.1"/>
    <property type="molecule type" value="Genomic_DNA"/>
</dbReference>
<dbReference type="OrthoDB" id="2750058at2759"/>
<dbReference type="AlphaFoldDB" id="A0A1Y2IWH2"/>
<feature type="region of interest" description="Disordered" evidence="1">
    <location>
        <begin position="1"/>
        <end position="87"/>
    </location>
</feature>
<evidence type="ECO:0000256" key="1">
    <source>
        <dbReference type="SAM" id="MobiDB-lite"/>
    </source>
</evidence>
<proteinExistence type="predicted"/>
<organism evidence="2 3">
    <name type="scientific">Trametes coccinea (strain BRFM310)</name>
    <name type="common">Pycnoporus coccineus</name>
    <dbReference type="NCBI Taxonomy" id="1353009"/>
    <lineage>
        <taxon>Eukaryota</taxon>
        <taxon>Fungi</taxon>
        <taxon>Dikarya</taxon>
        <taxon>Basidiomycota</taxon>
        <taxon>Agaricomycotina</taxon>
        <taxon>Agaricomycetes</taxon>
        <taxon>Polyporales</taxon>
        <taxon>Polyporaceae</taxon>
        <taxon>Trametes</taxon>
    </lineage>
</organism>
<reference evidence="2 3" key="1">
    <citation type="journal article" date="2015" name="Biotechnol. Biofuels">
        <title>Enhanced degradation of softwood versus hardwood by the white-rot fungus Pycnoporus coccineus.</title>
        <authorList>
            <person name="Couturier M."/>
            <person name="Navarro D."/>
            <person name="Chevret D."/>
            <person name="Henrissat B."/>
            <person name="Piumi F."/>
            <person name="Ruiz-Duenas F.J."/>
            <person name="Martinez A.T."/>
            <person name="Grigoriev I.V."/>
            <person name="Riley R."/>
            <person name="Lipzen A."/>
            <person name="Berrin J.G."/>
            <person name="Master E.R."/>
            <person name="Rosso M.N."/>
        </authorList>
    </citation>
    <scope>NUCLEOTIDE SEQUENCE [LARGE SCALE GENOMIC DNA]</scope>
    <source>
        <strain evidence="2 3">BRFM310</strain>
    </source>
</reference>
<evidence type="ECO:0000313" key="3">
    <source>
        <dbReference type="Proteomes" id="UP000193067"/>
    </source>
</evidence>
<evidence type="ECO:0000313" key="2">
    <source>
        <dbReference type="EMBL" id="OSD05490.1"/>
    </source>
</evidence>
<name>A0A1Y2IWH2_TRAC3</name>
<dbReference type="Proteomes" id="UP000193067">
    <property type="component" value="Unassembled WGS sequence"/>
</dbReference>
<gene>
    <name evidence="2" type="ORF">PYCCODRAFT_1432650</name>
</gene>
<feature type="compositionally biased region" description="Polar residues" evidence="1">
    <location>
        <begin position="68"/>
        <end position="84"/>
    </location>
</feature>
<accession>A0A1Y2IWH2</accession>
<protein>
    <submittedName>
        <fullName evidence="2">Uncharacterized protein</fullName>
    </submittedName>
</protein>
<sequence length="117" mass="12876">MPTWELSYLSSPSSAKPALAHTISKRRGQQLRSACQELASAESPTLRDDHALRLRGGDPDERSRIRSGLQNGEKGTTPRAFTQRTVRRKKSSFDLRDLFLSGEMGSSVSSSRTPSDA</sequence>
<feature type="compositionally biased region" description="Basic and acidic residues" evidence="1">
    <location>
        <begin position="45"/>
        <end position="64"/>
    </location>
</feature>
<feature type="compositionally biased region" description="Low complexity" evidence="1">
    <location>
        <begin position="1"/>
        <end position="20"/>
    </location>
</feature>